<gene>
    <name evidence="2" type="ORF">BHV66_06330</name>
</gene>
<evidence type="ECO:0000256" key="1">
    <source>
        <dbReference type="SAM" id="Phobius"/>
    </source>
</evidence>
<dbReference type="AlphaFoldDB" id="A0A1Q6F5X0"/>
<name>A0A1Q6F5X0_9BACT</name>
<sequence>MRELFTTYPTQLLGGGLLVLLGILVRFFPNLIAGYNTMSAEQKKNVDVKGLSRFMCLSLAAIGIGWIALGMLAGNLGGEKWVLAVDFLWLPAGCVFLLVKAQKYDRNK</sequence>
<dbReference type="Proteomes" id="UP000187417">
    <property type="component" value="Unassembled WGS sequence"/>
</dbReference>
<dbReference type="GeneID" id="73803545"/>
<dbReference type="EMBL" id="MNQH01000030">
    <property type="protein sequence ID" value="OKY94062.1"/>
    <property type="molecule type" value="Genomic_DNA"/>
</dbReference>
<evidence type="ECO:0008006" key="4">
    <source>
        <dbReference type="Google" id="ProtNLM"/>
    </source>
</evidence>
<reference evidence="2 3" key="1">
    <citation type="journal article" date="2016" name="Nat. Biotechnol.">
        <title>Measurement of bacterial replication rates in microbial communities.</title>
        <authorList>
            <person name="Brown C.T."/>
            <person name="Olm M.R."/>
            <person name="Thomas B.C."/>
            <person name="Banfield J.F."/>
        </authorList>
    </citation>
    <scope>NUCLEOTIDE SEQUENCE [LARGE SCALE GENOMIC DNA]</scope>
    <source>
        <strain evidence="2">CAG:67_53_122</strain>
    </source>
</reference>
<evidence type="ECO:0000313" key="2">
    <source>
        <dbReference type="EMBL" id="OKY94062.1"/>
    </source>
</evidence>
<organism evidence="2 3">
    <name type="scientific">Alistipes putredinis</name>
    <dbReference type="NCBI Taxonomy" id="28117"/>
    <lineage>
        <taxon>Bacteria</taxon>
        <taxon>Pseudomonadati</taxon>
        <taxon>Bacteroidota</taxon>
        <taxon>Bacteroidia</taxon>
        <taxon>Bacteroidales</taxon>
        <taxon>Rikenellaceae</taxon>
        <taxon>Alistipes</taxon>
    </lineage>
</organism>
<accession>A0A1Q6F5X0</accession>
<feature type="transmembrane region" description="Helical" evidence="1">
    <location>
        <begin position="81"/>
        <end position="99"/>
    </location>
</feature>
<evidence type="ECO:0000313" key="3">
    <source>
        <dbReference type="Proteomes" id="UP000187417"/>
    </source>
</evidence>
<keyword evidence="1" id="KW-0812">Transmembrane</keyword>
<dbReference type="RefSeq" id="WP_004329349.1">
    <property type="nucleotide sequence ID" value="NZ_BAAFKT010000005.1"/>
</dbReference>
<keyword evidence="1" id="KW-0472">Membrane</keyword>
<dbReference type="InterPro" id="IPR017259">
    <property type="entry name" value="UCP037672"/>
</dbReference>
<comment type="caution">
    <text evidence="2">The sequence shown here is derived from an EMBL/GenBank/DDBJ whole genome shotgun (WGS) entry which is preliminary data.</text>
</comment>
<dbReference type="STRING" id="28117.BHV66_06330"/>
<proteinExistence type="predicted"/>
<keyword evidence="1" id="KW-1133">Transmembrane helix</keyword>
<protein>
    <recommendedName>
        <fullName evidence="4">DUF3784 domain-containing protein</fullName>
    </recommendedName>
</protein>
<feature type="transmembrane region" description="Helical" evidence="1">
    <location>
        <begin position="12"/>
        <end position="33"/>
    </location>
</feature>
<dbReference type="Pfam" id="PF12650">
    <property type="entry name" value="DUF3784"/>
    <property type="match status" value="1"/>
</dbReference>
<feature type="transmembrane region" description="Helical" evidence="1">
    <location>
        <begin position="54"/>
        <end position="75"/>
    </location>
</feature>